<dbReference type="EMBL" id="SWJE01000023">
    <property type="protein sequence ID" value="TKC79892.1"/>
    <property type="molecule type" value="Genomic_DNA"/>
</dbReference>
<accession>A0A4U1HFW6</accession>
<dbReference type="Pfam" id="PF13663">
    <property type="entry name" value="DUF4148"/>
    <property type="match status" value="1"/>
</dbReference>
<proteinExistence type="predicted"/>
<dbReference type="AlphaFoldDB" id="A0A4U1HFW6"/>
<comment type="caution">
    <text evidence="3">The sequence shown here is derived from an EMBL/GenBank/DDBJ whole genome shotgun (WGS) entry which is preliminary data.</text>
</comment>
<dbReference type="RefSeq" id="WP_136898775.1">
    <property type="nucleotide sequence ID" value="NZ_SWJE01000023.1"/>
</dbReference>
<keyword evidence="4" id="KW-1185">Reference proteome</keyword>
<evidence type="ECO:0000313" key="3">
    <source>
        <dbReference type="EMBL" id="TKC79892.1"/>
    </source>
</evidence>
<reference evidence="3 4" key="1">
    <citation type="submission" date="2019-04" db="EMBL/GenBank/DDBJ databases">
        <title>Trinickia sp. 7GSK02, isolated from subtropical forest soil.</title>
        <authorList>
            <person name="Gao Z.-H."/>
            <person name="Qiu L.-H."/>
        </authorList>
    </citation>
    <scope>NUCLEOTIDE SEQUENCE [LARGE SCALE GENOMIC DNA]</scope>
    <source>
        <strain evidence="3 4">7GSK02</strain>
    </source>
</reference>
<evidence type="ECO:0000313" key="4">
    <source>
        <dbReference type="Proteomes" id="UP000305539"/>
    </source>
</evidence>
<name>A0A4U1HFW6_9BURK</name>
<feature type="signal peptide" evidence="2">
    <location>
        <begin position="1"/>
        <end position="21"/>
    </location>
</feature>
<dbReference type="OrthoDB" id="9114320at2"/>
<gene>
    <name evidence="3" type="ORF">FAZ69_30255</name>
</gene>
<dbReference type="InterPro" id="IPR025421">
    <property type="entry name" value="DUF4148"/>
</dbReference>
<dbReference type="Proteomes" id="UP000305539">
    <property type="component" value="Unassembled WGS sequence"/>
</dbReference>
<sequence length="88" mass="8697">MKTLILIPVATLSLCATQVYAGDDTGTSGTPPDSGAAIAAQSVGGSLGGTSGSGAPVGKTRAEVYQELQRAQKDGTLDRLNALYGGGN</sequence>
<evidence type="ECO:0000256" key="2">
    <source>
        <dbReference type="SAM" id="SignalP"/>
    </source>
</evidence>
<protein>
    <submittedName>
        <fullName evidence="3">DUF4148 domain-containing protein</fullName>
    </submittedName>
</protein>
<feature type="region of interest" description="Disordered" evidence="1">
    <location>
        <begin position="23"/>
        <end position="42"/>
    </location>
</feature>
<organism evidence="3 4">
    <name type="scientific">Trinickia terrae</name>
    <dbReference type="NCBI Taxonomy" id="2571161"/>
    <lineage>
        <taxon>Bacteria</taxon>
        <taxon>Pseudomonadati</taxon>
        <taxon>Pseudomonadota</taxon>
        <taxon>Betaproteobacteria</taxon>
        <taxon>Burkholderiales</taxon>
        <taxon>Burkholderiaceae</taxon>
        <taxon>Trinickia</taxon>
    </lineage>
</organism>
<keyword evidence="2" id="KW-0732">Signal</keyword>
<feature type="chain" id="PRO_5020672450" evidence="2">
    <location>
        <begin position="22"/>
        <end position="88"/>
    </location>
</feature>
<evidence type="ECO:0000256" key="1">
    <source>
        <dbReference type="SAM" id="MobiDB-lite"/>
    </source>
</evidence>